<feature type="transmembrane region" description="Helical" evidence="6">
    <location>
        <begin position="107"/>
        <end position="130"/>
    </location>
</feature>
<evidence type="ECO:0000256" key="1">
    <source>
        <dbReference type="ARBA" id="ARBA00004651"/>
    </source>
</evidence>
<sequence length="384" mass="39288">MASDPTQSVTHPVTRPSTAGALHARGERFLPLRQSAEMLTISLLAVCGAAALFSLLLLALGTPPGEFFELLWRGGFGTWFSLQNTLVRAAPLVFTALTVAIPAQLGLVVIGGEGALVLGGFAAACAALPFNGGGPTALVTLAMVAAALASGAAWIGLVGALRHFRGVNETISSLLMSYLAIALMNFFVEGPLRDPASPIKSSTRPIGDANMVGNLPGTSVHWGLAVSVALALVAWLLMRRTTFGFAARLTGGNLRAARAQGLPVGRLIVTACALAGACAGLAGYFEVAAVQGRANASLAAGYGFSGILVSFLARHNPLAIVPVAILVGGISAAGGLIQRRLDLPDATVLLLQGTLFVVLLASETLYGRFAIFRAARSAPGIEGD</sequence>
<feature type="transmembrane region" description="Helical" evidence="6">
    <location>
        <begin position="296"/>
        <end position="313"/>
    </location>
</feature>
<protein>
    <recommendedName>
        <fullName evidence="9">ABC transporter permease</fullName>
    </recommendedName>
</protein>
<evidence type="ECO:0000313" key="8">
    <source>
        <dbReference type="Proteomes" id="UP000494363"/>
    </source>
</evidence>
<dbReference type="Pfam" id="PF02653">
    <property type="entry name" value="BPD_transp_2"/>
    <property type="match status" value="1"/>
</dbReference>
<evidence type="ECO:0000313" key="7">
    <source>
        <dbReference type="EMBL" id="CAB3759839.1"/>
    </source>
</evidence>
<organism evidence="7 8">
    <name type="scientific">Paraburkholderia humisilvae</name>
    <dbReference type="NCBI Taxonomy" id="627669"/>
    <lineage>
        <taxon>Bacteria</taxon>
        <taxon>Pseudomonadati</taxon>
        <taxon>Pseudomonadota</taxon>
        <taxon>Betaproteobacteria</taxon>
        <taxon>Burkholderiales</taxon>
        <taxon>Burkholderiaceae</taxon>
        <taxon>Paraburkholderia</taxon>
    </lineage>
</organism>
<feature type="transmembrane region" description="Helical" evidence="6">
    <location>
        <begin position="349"/>
        <end position="366"/>
    </location>
</feature>
<name>A0A6J5E0A3_9BURK</name>
<feature type="transmembrane region" description="Helical" evidence="6">
    <location>
        <begin position="80"/>
        <end position="100"/>
    </location>
</feature>
<dbReference type="InterPro" id="IPR001851">
    <property type="entry name" value="ABC_transp_permease"/>
</dbReference>
<dbReference type="PANTHER" id="PTHR47089:SF1">
    <property type="entry name" value="GUANOSINE ABC TRANSPORTER PERMEASE PROTEIN NUPP"/>
    <property type="match status" value="1"/>
</dbReference>
<evidence type="ECO:0008006" key="9">
    <source>
        <dbReference type="Google" id="ProtNLM"/>
    </source>
</evidence>
<evidence type="ECO:0000256" key="4">
    <source>
        <dbReference type="ARBA" id="ARBA00022989"/>
    </source>
</evidence>
<feature type="transmembrane region" description="Helical" evidence="6">
    <location>
        <begin position="318"/>
        <end position="337"/>
    </location>
</feature>
<dbReference type="PANTHER" id="PTHR47089">
    <property type="entry name" value="ABC TRANSPORTER, PERMEASE PROTEIN"/>
    <property type="match status" value="1"/>
</dbReference>
<evidence type="ECO:0000256" key="2">
    <source>
        <dbReference type="ARBA" id="ARBA00022475"/>
    </source>
</evidence>
<dbReference type="GO" id="GO:0022857">
    <property type="term" value="F:transmembrane transporter activity"/>
    <property type="evidence" value="ECO:0007669"/>
    <property type="project" value="InterPro"/>
</dbReference>
<dbReference type="GO" id="GO:0005886">
    <property type="term" value="C:plasma membrane"/>
    <property type="evidence" value="ECO:0007669"/>
    <property type="project" value="UniProtKB-SubCell"/>
</dbReference>
<keyword evidence="8" id="KW-1185">Reference proteome</keyword>
<feature type="transmembrane region" description="Helical" evidence="6">
    <location>
        <begin position="220"/>
        <end position="238"/>
    </location>
</feature>
<evidence type="ECO:0000256" key="6">
    <source>
        <dbReference type="SAM" id="Phobius"/>
    </source>
</evidence>
<dbReference type="CDD" id="cd06580">
    <property type="entry name" value="TM_PBP1_transp_TpRbsC_like"/>
    <property type="match status" value="1"/>
</dbReference>
<keyword evidence="4 6" id="KW-1133">Transmembrane helix</keyword>
<reference evidence="7 8" key="1">
    <citation type="submission" date="2020-04" db="EMBL/GenBank/DDBJ databases">
        <authorList>
            <person name="De Canck E."/>
        </authorList>
    </citation>
    <scope>NUCLEOTIDE SEQUENCE [LARGE SCALE GENOMIC DNA]</scope>
    <source>
        <strain evidence="7 8">LMG 29542</strain>
    </source>
</reference>
<keyword evidence="3 6" id="KW-0812">Transmembrane</keyword>
<keyword evidence="2" id="KW-1003">Cell membrane</keyword>
<comment type="subcellular location">
    <subcellularLocation>
        <location evidence="1">Cell membrane</location>
        <topology evidence="1">Multi-pass membrane protein</topology>
    </subcellularLocation>
</comment>
<feature type="transmembrane region" description="Helical" evidence="6">
    <location>
        <begin position="38"/>
        <end position="60"/>
    </location>
</feature>
<gene>
    <name evidence="7" type="ORF">LMG29542_03685</name>
</gene>
<keyword evidence="5 6" id="KW-0472">Membrane</keyword>
<feature type="transmembrane region" description="Helical" evidence="6">
    <location>
        <begin position="136"/>
        <end position="158"/>
    </location>
</feature>
<dbReference type="RefSeq" id="WP_175227872.1">
    <property type="nucleotide sequence ID" value="NZ_CADIKH010000016.1"/>
</dbReference>
<evidence type="ECO:0000256" key="5">
    <source>
        <dbReference type="ARBA" id="ARBA00023136"/>
    </source>
</evidence>
<dbReference type="Proteomes" id="UP000494363">
    <property type="component" value="Unassembled WGS sequence"/>
</dbReference>
<dbReference type="AlphaFoldDB" id="A0A6J5E0A3"/>
<feature type="transmembrane region" description="Helical" evidence="6">
    <location>
        <begin position="264"/>
        <end position="284"/>
    </location>
</feature>
<feature type="transmembrane region" description="Helical" evidence="6">
    <location>
        <begin position="170"/>
        <end position="188"/>
    </location>
</feature>
<accession>A0A6J5E0A3</accession>
<evidence type="ECO:0000256" key="3">
    <source>
        <dbReference type="ARBA" id="ARBA00022692"/>
    </source>
</evidence>
<dbReference type="EMBL" id="CADIKH010000016">
    <property type="protein sequence ID" value="CAB3759839.1"/>
    <property type="molecule type" value="Genomic_DNA"/>
</dbReference>
<proteinExistence type="predicted"/>